<dbReference type="InterPro" id="IPR029787">
    <property type="entry name" value="Nucleotide_cyclase"/>
</dbReference>
<evidence type="ECO:0000313" key="5">
    <source>
        <dbReference type="EMBL" id="EGD59842.1"/>
    </source>
</evidence>
<dbReference type="InterPro" id="IPR043128">
    <property type="entry name" value="Rev_trsase/Diguanyl_cyclase"/>
</dbReference>
<evidence type="ECO:0000256" key="3">
    <source>
        <dbReference type="SAM" id="Phobius"/>
    </source>
</evidence>
<evidence type="ECO:0000256" key="2">
    <source>
        <dbReference type="ARBA" id="ARBA00034247"/>
    </source>
</evidence>
<keyword evidence="6" id="KW-1185">Reference proteome</keyword>
<dbReference type="GO" id="GO:0052621">
    <property type="term" value="F:diguanylate cyclase activity"/>
    <property type="evidence" value="ECO:0007669"/>
    <property type="project" value="UniProtKB-EC"/>
</dbReference>
<dbReference type="NCBIfam" id="TIGR00254">
    <property type="entry name" value="GGDEF"/>
    <property type="match status" value="1"/>
</dbReference>
<proteinExistence type="predicted"/>
<dbReference type="CDD" id="cd01949">
    <property type="entry name" value="GGDEF"/>
    <property type="match status" value="1"/>
</dbReference>
<comment type="caution">
    <text evidence="5">The sequence shown here is derived from an EMBL/GenBank/DDBJ whole genome shotgun (WGS) entry which is preliminary data.</text>
</comment>
<dbReference type="Proteomes" id="UP000004728">
    <property type="component" value="Unassembled WGS sequence"/>
</dbReference>
<name>F1Z661_9SPHN</name>
<dbReference type="FunCoup" id="F1Z661">
    <property type="interactions" value="121"/>
</dbReference>
<feature type="transmembrane region" description="Helical" evidence="3">
    <location>
        <begin position="247"/>
        <end position="269"/>
    </location>
</feature>
<dbReference type="GO" id="GO:0043709">
    <property type="term" value="P:cell adhesion involved in single-species biofilm formation"/>
    <property type="evidence" value="ECO:0007669"/>
    <property type="project" value="TreeGrafter"/>
</dbReference>
<feature type="transmembrane region" description="Helical" evidence="3">
    <location>
        <begin position="117"/>
        <end position="136"/>
    </location>
</feature>
<feature type="transmembrane region" description="Helical" evidence="3">
    <location>
        <begin position="211"/>
        <end position="235"/>
    </location>
</feature>
<evidence type="ECO:0000256" key="1">
    <source>
        <dbReference type="ARBA" id="ARBA00012528"/>
    </source>
</evidence>
<evidence type="ECO:0000313" key="6">
    <source>
        <dbReference type="Proteomes" id="UP000004728"/>
    </source>
</evidence>
<organism evidence="5 6">
    <name type="scientific">Novosphingobium nitrogenifigens DSM 19370</name>
    <dbReference type="NCBI Taxonomy" id="983920"/>
    <lineage>
        <taxon>Bacteria</taxon>
        <taxon>Pseudomonadati</taxon>
        <taxon>Pseudomonadota</taxon>
        <taxon>Alphaproteobacteria</taxon>
        <taxon>Sphingomonadales</taxon>
        <taxon>Sphingomonadaceae</taxon>
        <taxon>Novosphingobium</taxon>
    </lineage>
</organism>
<feature type="transmembrane region" description="Helical" evidence="3">
    <location>
        <begin position="275"/>
        <end position="297"/>
    </location>
</feature>
<dbReference type="EC" id="2.7.7.65" evidence="1"/>
<dbReference type="SUPFAM" id="SSF55073">
    <property type="entry name" value="Nucleotide cyclase"/>
    <property type="match status" value="1"/>
</dbReference>
<dbReference type="GO" id="GO:1902201">
    <property type="term" value="P:negative regulation of bacterial-type flagellum-dependent cell motility"/>
    <property type="evidence" value="ECO:0007669"/>
    <property type="project" value="TreeGrafter"/>
</dbReference>
<dbReference type="Gene3D" id="3.30.70.270">
    <property type="match status" value="1"/>
</dbReference>
<dbReference type="HOGENOM" id="CLU_493396_0_0_5"/>
<keyword evidence="3" id="KW-0472">Membrane</keyword>
<dbReference type="InParanoid" id="F1Z661"/>
<feature type="transmembrane region" description="Helical" evidence="3">
    <location>
        <begin position="156"/>
        <end position="174"/>
    </location>
</feature>
<dbReference type="STRING" id="983920.Y88_2281"/>
<dbReference type="InterPro" id="IPR000160">
    <property type="entry name" value="GGDEF_dom"/>
</dbReference>
<dbReference type="eggNOG" id="COG3706">
    <property type="taxonomic scope" value="Bacteria"/>
</dbReference>
<dbReference type="InterPro" id="IPR050469">
    <property type="entry name" value="Diguanylate_Cyclase"/>
</dbReference>
<dbReference type="SMART" id="SM00267">
    <property type="entry name" value="GGDEF"/>
    <property type="match status" value="1"/>
</dbReference>
<comment type="catalytic activity">
    <reaction evidence="2">
        <text>2 GTP = 3',3'-c-di-GMP + 2 diphosphate</text>
        <dbReference type="Rhea" id="RHEA:24898"/>
        <dbReference type="ChEBI" id="CHEBI:33019"/>
        <dbReference type="ChEBI" id="CHEBI:37565"/>
        <dbReference type="ChEBI" id="CHEBI:58805"/>
        <dbReference type="EC" id="2.7.7.65"/>
    </reaction>
</comment>
<evidence type="ECO:0000259" key="4">
    <source>
        <dbReference type="PROSITE" id="PS50887"/>
    </source>
</evidence>
<dbReference type="PANTHER" id="PTHR45138">
    <property type="entry name" value="REGULATORY COMPONENTS OF SENSORY TRANSDUCTION SYSTEM"/>
    <property type="match status" value="1"/>
</dbReference>
<feature type="domain" description="GGDEF" evidence="4">
    <location>
        <begin position="347"/>
        <end position="477"/>
    </location>
</feature>
<keyword evidence="3" id="KW-1133">Transmembrane helix</keyword>
<dbReference type="PROSITE" id="PS50887">
    <property type="entry name" value="GGDEF"/>
    <property type="match status" value="1"/>
</dbReference>
<reference evidence="5 6" key="1">
    <citation type="journal article" date="2012" name="J. Bacteriol.">
        <title>Draft Genome Sequence of Novosphingobium nitrogenifigens Y88T.</title>
        <authorList>
            <person name="Strabala T.J."/>
            <person name="Macdonald L."/>
            <person name="Liu V."/>
            <person name="Smit A.M."/>
        </authorList>
    </citation>
    <scope>NUCLEOTIDE SEQUENCE [LARGE SCALE GENOMIC DNA]</scope>
    <source>
        <strain evidence="5 6">DSM 19370</strain>
    </source>
</reference>
<dbReference type="FunFam" id="3.30.70.270:FF:000001">
    <property type="entry name" value="Diguanylate cyclase domain protein"/>
    <property type="match status" value="1"/>
</dbReference>
<feature type="transmembrane region" description="Helical" evidence="3">
    <location>
        <begin position="186"/>
        <end position="205"/>
    </location>
</feature>
<protein>
    <recommendedName>
        <fullName evidence="1">diguanylate cyclase</fullName>
        <ecNumber evidence="1">2.7.7.65</ecNumber>
    </recommendedName>
</protein>
<accession>F1Z661</accession>
<gene>
    <name evidence="5" type="ORF">Y88_2281</name>
</gene>
<dbReference type="AlphaFoldDB" id="F1Z661"/>
<feature type="transmembrane region" description="Helical" evidence="3">
    <location>
        <begin position="83"/>
        <end position="105"/>
    </location>
</feature>
<sequence length="505" mass="54027">MALMLHNTRFDRLRVGFVYADGLTQWQQVATGAFGAHWRAGGQILFSAPDRRVAPVALVLRFDRLASVHLLRMRLLGVDEANLQANVLAAAVGCALTLLFLGAIYNTALAIAVRRQFPAWLGAWAACMVLWGFFWSQFDLLMNGALAGAPSSQICTALACLAVTLATQGAVTALARDTVPVALRRVTIGCGLATGALGIPASLVRGSSIDAWGAVLGIATLADLVAVALCLGIAWRRGSGEARAFAGAWAVPMVVLATTQVVDTASLFWGGGAQMLVLLGATWQTLWISVAATHRLTRIRLERDRARQAEATAHELARRDPLTGLRNRRGLVEAVDAMIGQGEDEHSPFALLLVDVDKFKTINDTHGHEVGDQVLCRLAGRLSRWDGAMCAVARFGGEEFAMVVVGLSGPVLTQFADRVRQEVAECDHGPALRAVTVSIGIAEARGAADFQSLYRLADEALYRAKQAGRNCVMSAGRPGGDGILPASMERELERVERVSLKHTYS</sequence>
<dbReference type="PANTHER" id="PTHR45138:SF9">
    <property type="entry name" value="DIGUANYLATE CYCLASE DGCM-RELATED"/>
    <property type="match status" value="1"/>
</dbReference>
<dbReference type="EMBL" id="AEWJ01000024">
    <property type="protein sequence ID" value="EGD59842.1"/>
    <property type="molecule type" value="Genomic_DNA"/>
</dbReference>
<dbReference type="Pfam" id="PF00990">
    <property type="entry name" value="GGDEF"/>
    <property type="match status" value="1"/>
</dbReference>
<keyword evidence="3" id="KW-0812">Transmembrane</keyword>
<dbReference type="GO" id="GO:0005886">
    <property type="term" value="C:plasma membrane"/>
    <property type="evidence" value="ECO:0007669"/>
    <property type="project" value="TreeGrafter"/>
</dbReference>